<accession>U3TG76</accession>
<evidence type="ECO:0000313" key="3">
    <source>
        <dbReference type="Proteomes" id="UP000016887"/>
    </source>
</evidence>
<dbReference type="KEGG" id="acj:ACAM_0855"/>
<feature type="region of interest" description="Disordered" evidence="1">
    <location>
        <begin position="54"/>
        <end position="90"/>
    </location>
</feature>
<sequence length="202" mass="22159">MAPRVVCPLGESRGPVVYCRVVKRPVNPLAFPCTTARYVSCRFYRQAQAEEAAASAETSLTRTPSAGTPPIPASGRPATEERREQAVEAETHEYDIEEAEKLLDPLFQAGLVLDYTPLTFTASGATLEEVAKDLYSEVEKAVGEGCFVAKTIDTPSIFLKICRGKLVAAAQEDRGPLEERHLSEPLPRRRLRLIVYGPLKGE</sequence>
<dbReference type="eggNOG" id="arCOG08619">
    <property type="taxonomic scope" value="Archaea"/>
</dbReference>
<dbReference type="GeneID" id="17110231"/>
<dbReference type="Proteomes" id="UP000016887">
    <property type="component" value="Chromosome"/>
</dbReference>
<keyword evidence="3" id="KW-1185">Reference proteome</keyword>
<dbReference type="AlphaFoldDB" id="U3TG76"/>
<protein>
    <submittedName>
        <fullName evidence="2">Uncharacterized protein</fullName>
    </submittedName>
</protein>
<evidence type="ECO:0000256" key="1">
    <source>
        <dbReference type="SAM" id="MobiDB-lite"/>
    </source>
</evidence>
<organism evidence="2 3">
    <name type="scientific">Aeropyrum camini SY1 = JCM 12091</name>
    <dbReference type="NCBI Taxonomy" id="1198449"/>
    <lineage>
        <taxon>Archaea</taxon>
        <taxon>Thermoproteota</taxon>
        <taxon>Thermoprotei</taxon>
        <taxon>Desulfurococcales</taxon>
        <taxon>Desulfurococcaceae</taxon>
        <taxon>Aeropyrum</taxon>
    </lineage>
</organism>
<dbReference type="RefSeq" id="WP_022541597.1">
    <property type="nucleotide sequence ID" value="NC_022521.1"/>
</dbReference>
<gene>
    <name evidence="2" type="ORF">ACAM_0855</name>
</gene>
<feature type="compositionally biased region" description="Basic and acidic residues" evidence="1">
    <location>
        <begin position="78"/>
        <end position="90"/>
    </location>
</feature>
<dbReference type="EMBL" id="AP012489">
    <property type="protein sequence ID" value="BAN90324.1"/>
    <property type="molecule type" value="Genomic_DNA"/>
</dbReference>
<reference evidence="2 3" key="1">
    <citation type="journal article" date="2013" name="Appl. Environ. Microbiol.">
        <title>Variation of the Virus-Related Elements within Syntenic Genomes of the Hyperthermophilic Archaeon Aeropyrum.</title>
        <authorList>
            <person name="Daifuku T."/>
            <person name="Yoshida T."/>
            <person name="Kitamura T."/>
            <person name="Kawaichi S."/>
            <person name="Inoue T."/>
            <person name="Nomura K."/>
            <person name="Yoshida Y."/>
            <person name="Kuno S."/>
            <person name="Sako Y."/>
        </authorList>
    </citation>
    <scope>NUCLEOTIDE SEQUENCE [LARGE SCALE GENOMIC DNA]</scope>
    <source>
        <strain evidence="2 3">SY1</strain>
    </source>
</reference>
<evidence type="ECO:0000313" key="2">
    <source>
        <dbReference type="EMBL" id="BAN90324.1"/>
    </source>
</evidence>
<proteinExistence type="predicted"/>
<name>U3TG76_9CREN</name>